<gene>
    <name evidence="1" type="ORF">KPL71_023145</name>
</gene>
<dbReference type="Proteomes" id="UP000829398">
    <property type="component" value="Chromosome 8"/>
</dbReference>
<reference evidence="2" key="1">
    <citation type="journal article" date="2023" name="Hortic. Res.">
        <title>A chromosome-level phased genome enabling allele-level studies in sweet orange: a case study on citrus Huanglongbing tolerance.</title>
        <authorList>
            <person name="Wu B."/>
            <person name="Yu Q."/>
            <person name="Deng Z."/>
            <person name="Duan Y."/>
            <person name="Luo F."/>
            <person name="Gmitter F. Jr."/>
        </authorList>
    </citation>
    <scope>NUCLEOTIDE SEQUENCE [LARGE SCALE GENOMIC DNA]</scope>
    <source>
        <strain evidence="2">cv. Valencia</strain>
    </source>
</reference>
<protein>
    <submittedName>
        <fullName evidence="1">AB hydrolase-1 domain-containing protein</fullName>
    </submittedName>
</protein>
<evidence type="ECO:0000313" key="1">
    <source>
        <dbReference type="EMBL" id="KAH9696353.1"/>
    </source>
</evidence>
<evidence type="ECO:0000313" key="2">
    <source>
        <dbReference type="Proteomes" id="UP000829398"/>
    </source>
</evidence>
<dbReference type="EMBL" id="CM039177">
    <property type="protein sequence ID" value="KAH9696353.1"/>
    <property type="molecule type" value="Genomic_DNA"/>
</dbReference>
<sequence length="339" mass="38500">MNDINHRRVHANGIWMHIAEKGQGPLVLLIHGFPELWSCWKYQINHLAEHGYHVVAPDMRGYGDSDSPQDPESYTIFHLVGDLIGLLDELGEEQAFVVGHDWGAQIAWNLCLFRPDRVKALVNLGVAYMPRSPELKPTEIFFKLYGEGLYISQFQEPGVAEKSFSKYDSLTVLKKLLLVNAPDIIAAPAGVEIIDFLHTPSSLPEWVNLEDLQSWAEKFNATGFTGALNYYRAMDKNWELTAPWQGAKICVPTKFIIGDKHMGFKSFGTENYIKGDEFKTLVPDLEVVVIRDAQHYIQLEKAEQITEEILSHFRLITAFNKPIDLGSFVYCVVHRKLKA</sequence>
<accession>A0ACB8IH59</accession>
<name>A0ACB8IH59_CITSI</name>
<proteinExistence type="predicted"/>
<keyword evidence="2" id="KW-1185">Reference proteome</keyword>
<keyword evidence="1" id="KW-0378">Hydrolase</keyword>
<comment type="caution">
    <text evidence="1">The sequence shown here is derived from an EMBL/GenBank/DDBJ whole genome shotgun (WGS) entry which is preliminary data.</text>
</comment>
<organism evidence="1 2">
    <name type="scientific">Citrus sinensis</name>
    <name type="common">Sweet orange</name>
    <name type="synonym">Citrus aurantium var. sinensis</name>
    <dbReference type="NCBI Taxonomy" id="2711"/>
    <lineage>
        <taxon>Eukaryota</taxon>
        <taxon>Viridiplantae</taxon>
        <taxon>Streptophyta</taxon>
        <taxon>Embryophyta</taxon>
        <taxon>Tracheophyta</taxon>
        <taxon>Spermatophyta</taxon>
        <taxon>Magnoliopsida</taxon>
        <taxon>eudicotyledons</taxon>
        <taxon>Gunneridae</taxon>
        <taxon>Pentapetalae</taxon>
        <taxon>rosids</taxon>
        <taxon>malvids</taxon>
        <taxon>Sapindales</taxon>
        <taxon>Rutaceae</taxon>
        <taxon>Aurantioideae</taxon>
        <taxon>Citrus</taxon>
    </lineage>
</organism>